<dbReference type="OMA" id="YCLMEHY"/>
<organism evidence="10">
    <name type="scientific">Coccidioides posadasii (strain RMSCC 757 / Silveira)</name>
    <name type="common">Valley fever fungus</name>
    <dbReference type="NCBI Taxonomy" id="443226"/>
    <lineage>
        <taxon>Eukaryota</taxon>
        <taxon>Fungi</taxon>
        <taxon>Dikarya</taxon>
        <taxon>Ascomycota</taxon>
        <taxon>Pezizomycotina</taxon>
        <taxon>Eurotiomycetes</taxon>
        <taxon>Eurotiomycetidae</taxon>
        <taxon>Onygenales</taxon>
        <taxon>Onygenaceae</taxon>
        <taxon>Coccidioides</taxon>
    </lineage>
</organism>
<keyword evidence="3" id="KW-0235">DNA replication</keyword>
<reference evidence="10" key="1">
    <citation type="journal article" date="2010" name="Genome Res.">
        <title>Population genomic sequencing of Coccidioides fungi reveals recent hybridization and transposon control.</title>
        <authorList>
            <person name="Neafsey D.E."/>
            <person name="Barker B.M."/>
            <person name="Sharpton T.J."/>
            <person name="Stajich J.E."/>
            <person name="Park D.J."/>
            <person name="Whiston E."/>
            <person name="Hung C.-Y."/>
            <person name="McMahan C."/>
            <person name="White J."/>
            <person name="Sykes S."/>
            <person name="Heiman D."/>
            <person name="Young S."/>
            <person name="Zeng Q."/>
            <person name="Abouelleil A."/>
            <person name="Aftuck L."/>
            <person name="Bessette D."/>
            <person name="Brown A."/>
            <person name="FitzGerald M."/>
            <person name="Lui A."/>
            <person name="Macdonald J.P."/>
            <person name="Priest M."/>
            <person name="Orbach M.J."/>
            <person name="Galgiani J.N."/>
            <person name="Kirkland T.N."/>
            <person name="Cole G.T."/>
            <person name="Birren B.W."/>
            <person name="Henn M.R."/>
            <person name="Taylor J.W."/>
            <person name="Rounsley S.D."/>
        </authorList>
    </citation>
    <scope>NUCLEOTIDE SEQUENCE [LARGE SCALE GENOMIC DNA]</scope>
    <source>
        <strain evidence="10">RMSCC 757 / Silveira</strain>
    </source>
</reference>
<dbReference type="PANTHER" id="PTHR12748">
    <property type="entry name" value="ORIGIN RECOGNITION COMPLEX SUBUNIT 3"/>
    <property type="match status" value="1"/>
</dbReference>
<name>E9CTV6_COCPS</name>
<evidence type="ECO:0000256" key="4">
    <source>
        <dbReference type="ARBA" id="ARBA00023125"/>
    </source>
</evidence>
<dbReference type="AlphaFoldDB" id="E9CTV6"/>
<dbReference type="InterPro" id="IPR045667">
    <property type="entry name" value="ORC3_N"/>
</dbReference>
<dbReference type="Pfam" id="PF18137">
    <property type="entry name" value="WHD_ORC"/>
    <property type="match status" value="1"/>
</dbReference>
<reference evidence="10" key="2">
    <citation type="submission" date="2010-03" db="EMBL/GenBank/DDBJ databases">
        <title>The genome sequence of Coccidioides posadasii strain Silveira.</title>
        <authorList>
            <consortium name="The Broad Institute Genome Sequencing Center for Infectious Disease"/>
            <person name="Neafsey D."/>
            <person name="Orbach M."/>
            <person name="Henn M.R."/>
            <person name="Cole G.T."/>
            <person name="Galgiani J."/>
            <person name="Gardner M.J."/>
            <person name="Kirkland T.N."/>
            <person name="Taylor J.W."/>
            <person name="Young S.K."/>
            <person name="Zeng Q."/>
            <person name="Koehrsen M."/>
            <person name="Alvarado L."/>
            <person name="Berlin A."/>
            <person name="Borenstein D."/>
            <person name="Chapman S.B."/>
            <person name="Chen Z."/>
            <person name="Engels R."/>
            <person name="Freedman E."/>
            <person name="Gellesch M."/>
            <person name="Goldberg J."/>
            <person name="Griggs A."/>
            <person name="Gujja S."/>
            <person name="Heilman E."/>
            <person name="Heiman D."/>
            <person name="Howarth C."/>
            <person name="Jen D."/>
            <person name="Larson L."/>
            <person name="Mehta T."/>
            <person name="Neiman D."/>
            <person name="Park D."/>
            <person name="Pearson M."/>
            <person name="Richards J."/>
            <person name="Roberts A."/>
            <person name="Saif S."/>
            <person name="Shea T."/>
            <person name="Shenoy N."/>
            <person name="Sisk P."/>
            <person name="Stolte C."/>
            <person name="Sykes S."/>
            <person name="Walk T."/>
            <person name="White J."/>
            <person name="Yandava C."/>
            <person name="Haas B."/>
            <person name="Nusbaum C."/>
            <person name="Birren B."/>
        </authorList>
    </citation>
    <scope>NUCLEOTIDE SEQUENCE [LARGE SCALE GENOMIC DNA]</scope>
    <source>
        <strain evidence="10">RMSCC 757 / Silveira</strain>
    </source>
</reference>
<dbReference type="VEuPathDB" id="FungiDB:D8B26_001084"/>
<sequence>MSIKGNTETHHGLEHQGVYIYKPARSFKANEPQQPKRRKLAHLSETTPQDDELPFVPLLDGKESSSLVKRRHDAFTDFWSVQSQRIQEILSELDSKAVKDLADFIKQAGPESYENRIPCGMITLGSNISSISGLLDRLRKRMQADCIAQVAVIEAGDAGSLKNVLKILIRNILSDNSVEETDINSASGHLGPKHLPYDLELLHGYVQRNTGQKIVVAFKDSEAFDHGVLSDLISLLWSWQDRIPLVFLFGVATSVDLFESRLPRSSVSLLQGRCFDIRDSVDSIQRIFFDLETCPDGTLWLGHRVSNLLVEQSKDHFQSPERFSSSLKYTYMAHFFANPLAVLLSNGICDKDFQPELCEAIRNIPSFRRHAQTLLDKKETKTVKNLLDNDVFLAQEALNNVIIGQETMTRMFKCVGSLKTVLDVTRTAKTPSLSDLVIRAVGGKLYSSKIIIEALSAIKKVTSDILVSLLITLGETLPLAGDLYDELQTLLSNKKGPGVLRTKYDDSRITHKTTLVAQRLKLTKGRAKLSDEEAEYTRIVDRFHSGFRTYLIENLIQPTSLFMHEAFLYDFKGPIGDTFVPRPRFTVERALSNPSDYLGFDSGTFFESLSASQPATALLYQLYLESGAVVNIYDLWKAFYTIISSEDGENFDERMALSIFYRAVSELKMMGMVKSSRRKTDHLAKLSWIGL</sequence>
<feature type="region of interest" description="Disordered" evidence="6">
    <location>
        <begin position="26"/>
        <end position="56"/>
    </location>
</feature>
<keyword evidence="5" id="KW-0539">Nucleus</keyword>
<dbReference type="InterPro" id="IPR020795">
    <property type="entry name" value="ORC3"/>
</dbReference>
<dbReference type="STRING" id="443226.E9CTV6"/>
<dbReference type="Pfam" id="PF07034">
    <property type="entry name" value="ORC3_N"/>
    <property type="match status" value="1"/>
</dbReference>
<accession>E9CTV6</accession>
<gene>
    <name evidence="9" type="ORF">CPSG_00098</name>
</gene>
<dbReference type="PANTHER" id="PTHR12748:SF0">
    <property type="entry name" value="ORIGIN RECOGNITION COMPLEX SUBUNIT 3"/>
    <property type="match status" value="1"/>
</dbReference>
<evidence type="ECO:0000313" key="10">
    <source>
        <dbReference type="Proteomes" id="UP000002497"/>
    </source>
</evidence>
<dbReference type="GO" id="GO:0005656">
    <property type="term" value="C:nuclear pre-replicative complex"/>
    <property type="evidence" value="ECO:0007669"/>
    <property type="project" value="TreeGrafter"/>
</dbReference>
<evidence type="ECO:0000256" key="1">
    <source>
        <dbReference type="ARBA" id="ARBA00004123"/>
    </source>
</evidence>
<evidence type="ECO:0000259" key="7">
    <source>
        <dbReference type="Pfam" id="PF07034"/>
    </source>
</evidence>
<dbReference type="eggNOG" id="KOG2538">
    <property type="taxonomic scope" value="Eukaryota"/>
</dbReference>
<keyword evidence="4" id="KW-0238">DNA-binding</keyword>
<dbReference type="OrthoDB" id="10265211at2759"/>
<protein>
    <submittedName>
        <fullName evidence="9">Uncharacterized protein</fullName>
    </submittedName>
</protein>
<dbReference type="VEuPathDB" id="FungiDB:CPSG_00098"/>
<comment type="subcellular location">
    <subcellularLocation>
        <location evidence="1">Nucleus</location>
    </subcellularLocation>
</comment>
<dbReference type="InterPro" id="IPR040855">
    <property type="entry name" value="ORC_WH_C"/>
</dbReference>
<evidence type="ECO:0000256" key="6">
    <source>
        <dbReference type="SAM" id="MobiDB-lite"/>
    </source>
</evidence>
<dbReference type="HOGENOM" id="CLU_015257_1_0_1"/>
<dbReference type="GO" id="GO:0031261">
    <property type="term" value="C:DNA replication preinitiation complex"/>
    <property type="evidence" value="ECO:0007669"/>
    <property type="project" value="TreeGrafter"/>
</dbReference>
<evidence type="ECO:0000256" key="3">
    <source>
        <dbReference type="ARBA" id="ARBA00022705"/>
    </source>
</evidence>
<dbReference type="EMBL" id="GL636486">
    <property type="protein sequence ID" value="EFW22199.1"/>
    <property type="molecule type" value="Genomic_DNA"/>
</dbReference>
<dbReference type="GO" id="GO:0006270">
    <property type="term" value="P:DNA replication initiation"/>
    <property type="evidence" value="ECO:0007669"/>
    <property type="project" value="TreeGrafter"/>
</dbReference>
<evidence type="ECO:0000259" key="8">
    <source>
        <dbReference type="Pfam" id="PF18137"/>
    </source>
</evidence>
<feature type="domain" description="Origin recognition complex subunit 3 N-terminal" evidence="7">
    <location>
        <begin position="16"/>
        <end position="343"/>
    </location>
</feature>
<dbReference type="CDD" id="cd20704">
    <property type="entry name" value="Orc3"/>
    <property type="match status" value="1"/>
</dbReference>
<dbReference type="GO" id="GO:0005664">
    <property type="term" value="C:nuclear origin of replication recognition complex"/>
    <property type="evidence" value="ECO:0007669"/>
    <property type="project" value="InterPro"/>
</dbReference>
<evidence type="ECO:0000313" key="9">
    <source>
        <dbReference type="EMBL" id="EFW22199.1"/>
    </source>
</evidence>
<keyword evidence="10" id="KW-1185">Reference proteome</keyword>
<evidence type="ECO:0000256" key="5">
    <source>
        <dbReference type="ARBA" id="ARBA00023242"/>
    </source>
</evidence>
<feature type="domain" description="Origin recognition complex subunit 3 winged helix C-terminal" evidence="8">
    <location>
        <begin position="584"/>
        <end position="688"/>
    </location>
</feature>
<evidence type="ECO:0000256" key="2">
    <source>
        <dbReference type="ARBA" id="ARBA00010977"/>
    </source>
</evidence>
<proteinExistence type="inferred from homology"/>
<dbReference type="Proteomes" id="UP000002497">
    <property type="component" value="Unassembled WGS sequence"/>
</dbReference>
<comment type="similarity">
    <text evidence="2">Belongs to the ORC3 family.</text>
</comment>
<dbReference type="GO" id="GO:0003688">
    <property type="term" value="F:DNA replication origin binding"/>
    <property type="evidence" value="ECO:0007669"/>
    <property type="project" value="TreeGrafter"/>
</dbReference>